<name>A0A226DY41_FOLCA</name>
<comment type="caution">
    <text evidence="3">The sequence shown here is derived from an EMBL/GenBank/DDBJ whole genome shotgun (WGS) entry which is preliminary data.</text>
</comment>
<dbReference type="EMBL" id="LNIX01000010">
    <property type="protein sequence ID" value="OXA49135.1"/>
    <property type="molecule type" value="Genomic_DNA"/>
</dbReference>
<dbReference type="PANTHER" id="PTHR47331">
    <property type="entry name" value="PHD-TYPE DOMAIN-CONTAINING PROTEIN"/>
    <property type="match status" value="1"/>
</dbReference>
<dbReference type="OrthoDB" id="6775724at2759"/>
<dbReference type="AlphaFoldDB" id="A0A226DY41"/>
<reference evidence="3 4" key="1">
    <citation type="submission" date="2015-12" db="EMBL/GenBank/DDBJ databases">
        <title>The genome of Folsomia candida.</title>
        <authorList>
            <person name="Faddeeva A."/>
            <person name="Derks M.F."/>
            <person name="Anvar Y."/>
            <person name="Smit S."/>
            <person name="Van Straalen N."/>
            <person name="Roelofs D."/>
        </authorList>
    </citation>
    <scope>NUCLEOTIDE SEQUENCE [LARGE SCALE GENOMIC DNA]</scope>
    <source>
        <strain evidence="3 4">VU population</strain>
        <tissue evidence="3">Whole body</tissue>
    </source>
</reference>
<gene>
    <name evidence="3" type="ORF">Fcan01_15989</name>
    <name evidence="2" type="ORF">Fcan01_15990</name>
</gene>
<accession>A0A226DY41</accession>
<evidence type="ECO:0000313" key="4">
    <source>
        <dbReference type="Proteomes" id="UP000198287"/>
    </source>
</evidence>
<organism evidence="3 4">
    <name type="scientific">Folsomia candida</name>
    <name type="common">Springtail</name>
    <dbReference type="NCBI Taxonomy" id="158441"/>
    <lineage>
        <taxon>Eukaryota</taxon>
        <taxon>Metazoa</taxon>
        <taxon>Ecdysozoa</taxon>
        <taxon>Arthropoda</taxon>
        <taxon>Hexapoda</taxon>
        <taxon>Collembola</taxon>
        <taxon>Entomobryomorpha</taxon>
        <taxon>Isotomoidea</taxon>
        <taxon>Isotomidae</taxon>
        <taxon>Proisotominae</taxon>
        <taxon>Folsomia</taxon>
    </lineage>
</organism>
<sequence>MEIGSRELQSHYKRTRRLQQDLQARFRKEYLGQLVQKANEKKARQLQVGDVVLVGADNKKRFDWPMGRIMELIPGKDGVCRVANVKTSKGTLKRPLQRLYPLEIASPKAAALPISRPSLDSKQKKQVQNKPEVDTIDEEIVTKSGRISKKPVRYSRWNF</sequence>
<keyword evidence="4" id="KW-1185">Reference proteome</keyword>
<dbReference type="EMBL" id="LNIX01000010">
    <property type="protein sequence ID" value="OXA49627.1"/>
    <property type="molecule type" value="Genomic_DNA"/>
</dbReference>
<feature type="domain" description="DUF5641" evidence="1">
    <location>
        <begin position="11"/>
        <end position="102"/>
    </location>
</feature>
<evidence type="ECO:0000313" key="3">
    <source>
        <dbReference type="EMBL" id="OXA49627.1"/>
    </source>
</evidence>
<proteinExistence type="predicted"/>
<protein>
    <recommendedName>
        <fullName evidence="1">DUF5641 domain-containing protein</fullName>
    </recommendedName>
</protein>
<dbReference type="Pfam" id="PF18701">
    <property type="entry name" value="DUF5641"/>
    <property type="match status" value="1"/>
</dbReference>
<evidence type="ECO:0000313" key="2">
    <source>
        <dbReference type="EMBL" id="OXA49135.1"/>
    </source>
</evidence>
<dbReference type="OMA" id="IWIWNDN"/>
<dbReference type="Proteomes" id="UP000198287">
    <property type="component" value="Unassembled WGS sequence"/>
</dbReference>
<dbReference type="InterPro" id="IPR040676">
    <property type="entry name" value="DUF5641"/>
</dbReference>
<dbReference type="PANTHER" id="PTHR47331:SF1">
    <property type="entry name" value="GAG-LIKE PROTEIN"/>
    <property type="match status" value="1"/>
</dbReference>
<evidence type="ECO:0000259" key="1">
    <source>
        <dbReference type="Pfam" id="PF18701"/>
    </source>
</evidence>